<dbReference type="AlphaFoldDB" id="A0A5C4VTB7"/>
<dbReference type="Proteomes" id="UP000312512">
    <property type="component" value="Unassembled WGS sequence"/>
</dbReference>
<reference evidence="1 2" key="1">
    <citation type="submission" date="2019-10" db="EMBL/GenBank/DDBJ databases">
        <title>Nonomuraea sp. nov., isolated from Phyllanthus amarus.</title>
        <authorList>
            <person name="Klykleung N."/>
            <person name="Tanasupawat S."/>
        </authorList>
    </citation>
    <scope>NUCLEOTIDE SEQUENCE [LARGE SCALE GENOMIC DNA]</scope>
    <source>
        <strain evidence="1 2">PA1-10</strain>
    </source>
</reference>
<gene>
    <name evidence="1" type="ORF">FH608_037080</name>
</gene>
<evidence type="ECO:0000313" key="2">
    <source>
        <dbReference type="Proteomes" id="UP000312512"/>
    </source>
</evidence>
<comment type="caution">
    <text evidence="1">The sequence shown here is derived from an EMBL/GenBank/DDBJ whole genome shotgun (WGS) entry which is preliminary data.</text>
</comment>
<keyword evidence="2" id="KW-1185">Reference proteome</keyword>
<name>A0A5C4VTB7_9ACTN</name>
<protein>
    <submittedName>
        <fullName evidence="1">Uncharacterized protein</fullName>
    </submittedName>
</protein>
<proteinExistence type="predicted"/>
<evidence type="ECO:0000313" key="1">
    <source>
        <dbReference type="EMBL" id="KAB8190068.1"/>
    </source>
</evidence>
<accession>A0A5C4VTB7</accession>
<dbReference type="EMBL" id="VDLX02000017">
    <property type="protein sequence ID" value="KAB8190068.1"/>
    <property type="molecule type" value="Genomic_DNA"/>
</dbReference>
<dbReference type="OrthoDB" id="7107981at2"/>
<sequence length="582" mass="64080">MMGVIWFVLIGVGATAWNIVGLELIAEGVFRALAGGRMRRGGPGPSFMSPPVTERERIEVGDAGIVSGCLKALVGTAMLGLTTVLAFQDWRLWGETFSLVGESSSPYLDILGLFFTSTTAGATYMVIILERDRHLPRKELRRSRTRAAAPRPPVAPSRKVGSLLVAVGTLLCAICVVPCLYVTVEVFFFTPPPYIEIVPLVVGLSGPVYVAGLNLIRRGRRHFVRILSDLRDMENDSFILYLRWFEEDSFLDRAYPRMGSPLLLHFAISGASEEERLAEVLKPYGRLVAAGDPTEDLPRVGADRFYLPFEGWQGSVRELISKAKLVVLSLGMGEGTLWELVEAMSVLPPERLILLVPMNEEEYEAFRREAHKRLRDRASKVRATGGSWTPPVLPEYRGDPRMRHSDLADVYRDVLKRTASDSLAGTVVDGWRSGLKFALNAEARSVFRAAIHYPHATGKSDWGEPVFSRLGAEVPGWAPAFLRDPRHVALKRSLTPALDHAFPSAARGRPGKGRDGRSEPPDPPAARWVFLLAFPLSLVVFAIWGPAWAAAMTVVAAILYLWLTRKKPDGHEPPGDSEAEGG</sequence>
<organism evidence="1 2">
    <name type="scientific">Nonomuraea phyllanthi</name>
    <dbReference type="NCBI Taxonomy" id="2219224"/>
    <lineage>
        <taxon>Bacteria</taxon>
        <taxon>Bacillati</taxon>
        <taxon>Actinomycetota</taxon>
        <taxon>Actinomycetes</taxon>
        <taxon>Streptosporangiales</taxon>
        <taxon>Streptosporangiaceae</taxon>
        <taxon>Nonomuraea</taxon>
    </lineage>
</organism>
<dbReference type="RefSeq" id="WP_139635047.1">
    <property type="nucleotide sequence ID" value="NZ_VDLX02000017.1"/>
</dbReference>